<evidence type="ECO:0000313" key="2">
    <source>
        <dbReference type="Proteomes" id="UP000233551"/>
    </source>
</evidence>
<name>A0A2I0IEJ9_PUNGR</name>
<protein>
    <submittedName>
        <fullName evidence="1">Uncharacterized protein</fullName>
    </submittedName>
</protein>
<keyword evidence="2" id="KW-1185">Reference proteome</keyword>
<evidence type="ECO:0000313" key="1">
    <source>
        <dbReference type="EMBL" id="PKI42427.1"/>
    </source>
</evidence>
<proteinExistence type="predicted"/>
<dbReference type="STRING" id="22663.A0A2I0IEJ9"/>
<sequence length="1365" mass="153372">MSEQLLPPPQPPCQCQAEVEKWKEKYSKLEVKRGHLRQAVKVLEQEFDKIQTENLNLKKGYEEDRARAEKEGKERELAIRVPLENEISSLKSEISSLQQEIASGRGHENEKVTVLEAKLAAGDKEINRLKELLKKEKARAGSEKNNAESEKKRASEAWKTVAAEKSKADEERKVLEQKIEEYKLSVEALKKEADQVRRKLGLETSMYAEANKKLELEKQQLKKERQRANAEKARAEEQRKLVEVNVAKLMEEKCRADNLSRKIEESNTMIEKLQRKARDLSTKISDGHVDDVNKISGSEMAKKENNYCLEMQKTEASKQKLLSEEKRADSEKRKAEERRDLVKKYKRRALEEKCRADQLSARLNVERQRNQEVQQKQLGHSLTKPVEVPMFRPAAETVDESAKLKLLKKQLKLQKMKAKHAKEVAELEKFRQRIILQEVQRLKLDFGQIFRRLDMLDNCLVSSYGGIDEREKNEYTEMQSWKKRFYGLQPFSNNELMKPFKASFEDPTCGGSSTDFISGIDSKSGLPPGGSRRKKLKHSGINSALASFSDRGLVGSQDKGDITVSESARLLEDHLNQLTNASSPLDGINRISSNENTAMVAENSVRCPLVIDGDEVNKHGLKRKRLIDVVESVESMCLKSRKLHLDIEKKLTIFHDMLMGQLEGPVDDRRYLADNDPLSQQRFQNKTLSYEEKLQGENLCLDYQGRSKEHLESEARLVETFCRQASDEAHMSILEEREDLLDPFLNDIMGSSKLVDGDYMKLLELDNCTDEEWYQAAIERPLSPTLPEIDMEGIKALNLKTNGDTHQGVPCRVESLAPSVEHGVNNIKVDSSKLSFTLSETKGEKLLHKKQGGVIPNFLVGNYDTEDLESISRILCALKNCMGRCSVSNSGWSLRNILIELKMEEKLLSKEKAYAFFSMLLLQFSAIRTFGPALNRDAVSCIDSFDEHIRNVISDAETRIMLEELCSIDEFLSLIEDFLVEGKLILCSEMSSEELITCERRISLVLEGVNVLVSSGTASAELLVAGSVMLAALCAAVDKIDFICEASHRIFWIRGADSSVVLTILHVFAHISGGNYFTLRSQSLLMTVLSSLVVFLEGAGNAAGSVCVLSQGEIQCVKCPFSDKAVPPDVILSLLLEELQSVGICGEGHNKVIELISATQDEVLVRDNIGLKVYEDVQSRPDGNPDSSCLKICGTTDTKLHNQTDLYNDLFLLVELIALNLGWEWTKTKILPQLLKILESGVQERSAAAVVILVGRLGRFGVDSSGCNDTSIESLRCHLYSLLCQACTSKFGFPIQCSIVMALLSLLPLDFENILDNGATLPDTASVSVPARAIGKWFSSLSKEEQASMYILLRLATANKKLRFS</sequence>
<reference evidence="1 2" key="1">
    <citation type="submission" date="2017-11" db="EMBL/GenBank/DDBJ databases">
        <title>De-novo sequencing of pomegranate (Punica granatum L.) genome.</title>
        <authorList>
            <person name="Akparov Z."/>
            <person name="Amiraslanov A."/>
            <person name="Hajiyeva S."/>
            <person name="Abbasov M."/>
            <person name="Kaur K."/>
            <person name="Hamwieh A."/>
            <person name="Solovyev V."/>
            <person name="Salamov A."/>
            <person name="Braich B."/>
            <person name="Kosarev P."/>
            <person name="Mahmoud A."/>
            <person name="Hajiyev E."/>
            <person name="Babayeva S."/>
            <person name="Izzatullayeva V."/>
            <person name="Mammadov A."/>
            <person name="Mammadov A."/>
            <person name="Sharifova S."/>
            <person name="Ojaghi J."/>
            <person name="Eynullazada K."/>
            <person name="Bayramov B."/>
            <person name="Abdulazimova A."/>
            <person name="Shahmuradov I."/>
        </authorList>
    </citation>
    <scope>NUCLEOTIDE SEQUENCE [LARGE SCALE GENOMIC DNA]</scope>
    <source>
        <strain evidence="2">cv. AG2017</strain>
        <tissue evidence="1">Leaf</tissue>
    </source>
</reference>
<dbReference type="OrthoDB" id="1933275at2759"/>
<dbReference type="EMBL" id="PGOL01003163">
    <property type="protein sequence ID" value="PKI42427.1"/>
    <property type="molecule type" value="Genomic_DNA"/>
</dbReference>
<organism evidence="1 2">
    <name type="scientific">Punica granatum</name>
    <name type="common">Pomegranate</name>
    <dbReference type="NCBI Taxonomy" id="22663"/>
    <lineage>
        <taxon>Eukaryota</taxon>
        <taxon>Viridiplantae</taxon>
        <taxon>Streptophyta</taxon>
        <taxon>Embryophyta</taxon>
        <taxon>Tracheophyta</taxon>
        <taxon>Spermatophyta</taxon>
        <taxon>Magnoliopsida</taxon>
        <taxon>eudicotyledons</taxon>
        <taxon>Gunneridae</taxon>
        <taxon>Pentapetalae</taxon>
        <taxon>rosids</taxon>
        <taxon>malvids</taxon>
        <taxon>Myrtales</taxon>
        <taxon>Lythraceae</taxon>
        <taxon>Punica</taxon>
    </lineage>
</organism>
<dbReference type="PANTHER" id="PTHR35480">
    <property type="entry name" value="MATERNAL EFFECT EMBRYO ARREST 22"/>
    <property type="match status" value="1"/>
</dbReference>
<dbReference type="GeneID" id="116213550"/>
<dbReference type="Proteomes" id="UP000233551">
    <property type="component" value="Unassembled WGS sequence"/>
</dbReference>
<accession>A0A2I0IEJ9</accession>
<comment type="caution">
    <text evidence="1">The sequence shown here is derived from an EMBL/GenBank/DDBJ whole genome shotgun (WGS) entry which is preliminary data.</text>
</comment>
<dbReference type="PANTHER" id="PTHR35480:SF1">
    <property type="entry name" value="MATERNAL EFFECT EMBRYO ARREST 22"/>
    <property type="match status" value="1"/>
</dbReference>
<gene>
    <name evidence="1" type="ORF">CRG98_037184</name>
</gene>